<dbReference type="EMBL" id="JANCYU010000016">
    <property type="protein sequence ID" value="KAK4523514.1"/>
    <property type="molecule type" value="Genomic_DNA"/>
</dbReference>
<evidence type="ECO:0000313" key="3">
    <source>
        <dbReference type="Proteomes" id="UP001300502"/>
    </source>
</evidence>
<dbReference type="Pfam" id="PF06677">
    <property type="entry name" value="Auto_anti-p27"/>
    <property type="match status" value="2"/>
</dbReference>
<keyword evidence="3" id="KW-1185">Reference proteome</keyword>
<feature type="region of interest" description="Disordered" evidence="1">
    <location>
        <begin position="81"/>
        <end position="117"/>
    </location>
</feature>
<dbReference type="Proteomes" id="UP001300502">
    <property type="component" value="Unassembled WGS sequence"/>
</dbReference>
<gene>
    <name evidence="2" type="ORF">GAYE_PCTG69G1410</name>
</gene>
<dbReference type="InterPro" id="IPR009563">
    <property type="entry name" value="SSSCA1"/>
</dbReference>
<dbReference type="PANTHER" id="PTHR16537:SF1">
    <property type="entry name" value="PROTEIN ZNRD2"/>
    <property type="match status" value="1"/>
</dbReference>
<accession>A0AAV9I836</accession>
<sequence length="293" mass="32017">MARSLETANHSSNNNSRAGSAESNRNDAISEISRLLLEGWTLLGEVCPVLNCNTPLVRNKNTGVKLCCSCRAQVVQSTNHIATNSNSSNDNDNSNNNNSMNEQDGGEPSPFSSLNIEPEHSSSMVEIDYIREFQRDSDRVSKQIGEKLLQGWTLLDVNCPNSRCACPLMRGTEGSLFCVSCQQSYEETAQREMHVDDRSTGEAVECLENKRPRTLSCGEGTTSSAAGQDNGGNSILRATEATLLQKIDKLQASLSQSEDMQECLRISEQLSSFLSNLQKVRSCLLHSSAQLSS</sequence>
<dbReference type="AlphaFoldDB" id="A0AAV9I836"/>
<reference evidence="2 3" key="1">
    <citation type="submission" date="2022-07" db="EMBL/GenBank/DDBJ databases">
        <title>Genome-wide signatures of adaptation to extreme environments.</title>
        <authorList>
            <person name="Cho C.H."/>
            <person name="Yoon H.S."/>
        </authorList>
    </citation>
    <scope>NUCLEOTIDE SEQUENCE [LARGE SCALE GENOMIC DNA]</scope>
    <source>
        <strain evidence="2 3">108.79 E11</strain>
    </source>
</reference>
<name>A0AAV9I836_9RHOD</name>
<feature type="compositionally biased region" description="Low complexity" evidence="1">
    <location>
        <begin position="84"/>
        <end position="99"/>
    </location>
</feature>
<proteinExistence type="predicted"/>
<evidence type="ECO:0000313" key="2">
    <source>
        <dbReference type="EMBL" id="KAK4523514.1"/>
    </source>
</evidence>
<feature type="region of interest" description="Disordered" evidence="1">
    <location>
        <begin position="1"/>
        <end position="25"/>
    </location>
</feature>
<dbReference type="InterPro" id="IPR051888">
    <property type="entry name" value="UPF0148_domain"/>
</dbReference>
<organism evidence="2 3">
    <name type="scientific">Galdieria yellowstonensis</name>
    <dbReference type="NCBI Taxonomy" id="3028027"/>
    <lineage>
        <taxon>Eukaryota</taxon>
        <taxon>Rhodophyta</taxon>
        <taxon>Bangiophyceae</taxon>
        <taxon>Galdieriales</taxon>
        <taxon>Galdieriaceae</taxon>
        <taxon>Galdieria</taxon>
    </lineage>
</organism>
<evidence type="ECO:0000256" key="1">
    <source>
        <dbReference type="SAM" id="MobiDB-lite"/>
    </source>
</evidence>
<dbReference type="PANTHER" id="PTHR16537">
    <property type="entry name" value="SJOEGREN SYNDROME/SCLERODERMA AUTOANTIGEN 1"/>
    <property type="match status" value="1"/>
</dbReference>
<protein>
    <submittedName>
        <fullName evidence="2">Uncharacterized protein</fullName>
    </submittedName>
</protein>
<comment type="caution">
    <text evidence="2">The sequence shown here is derived from an EMBL/GenBank/DDBJ whole genome shotgun (WGS) entry which is preliminary data.</text>
</comment>